<sequence length="130" mass="15893">MLRRLGREQVTPWLFCGDFNEILYSFEKERGLPRDEAWWTMETSCEEEVKRWEIRITKLRKGLSRKLLARIKELDRIERTDKNLAGLIDTKIHLNLEIEKEERYWEQQERMNWLKQGDKNTKIFHNLASQ</sequence>
<comment type="caution">
    <text evidence="1">The sequence shown here is derived from an EMBL/GenBank/DDBJ whole genome shotgun (WGS) entry which is preliminary data.</text>
</comment>
<dbReference type="OrthoDB" id="1002463at2759"/>
<evidence type="ECO:0000313" key="1">
    <source>
        <dbReference type="EMBL" id="KAA3484415.1"/>
    </source>
</evidence>
<organism evidence="1 2">
    <name type="scientific">Gossypium australe</name>
    <dbReference type="NCBI Taxonomy" id="47621"/>
    <lineage>
        <taxon>Eukaryota</taxon>
        <taxon>Viridiplantae</taxon>
        <taxon>Streptophyta</taxon>
        <taxon>Embryophyta</taxon>
        <taxon>Tracheophyta</taxon>
        <taxon>Spermatophyta</taxon>
        <taxon>Magnoliopsida</taxon>
        <taxon>eudicotyledons</taxon>
        <taxon>Gunneridae</taxon>
        <taxon>Pentapetalae</taxon>
        <taxon>rosids</taxon>
        <taxon>malvids</taxon>
        <taxon>Malvales</taxon>
        <taxon>Malvaceae</taxon>
        <taxon>Malvoideae</taxon>
        <taxon>Gossypium</taxon>
    </lineage>
</organism>
<gene>
    <name evidence="1" type="ORF">EPI10_006499</name>
</gene>
<keyword evidence="1" id="KW-0695">RNA-directed DNA polymerase</keyword>
<keyword evidence="2" id="KW-1185">Reference proteome</keyword>
<dbReference type="AlphaFoldDB" id="A0A5B6WU65"/>
<reference evidence="2" key="1">
    <citation type="journal article" date="2019" name="Plant Biotechnol. J.">
        <title>Genome sequencing of the Australian wild diploid species Gossypium australe highlights disease resistance and delayed gland morphogenesis.</title>
        <authorList>
            <person name="Cai Y."/>
            <person name="Cai X."/>
            <person name="Wang Q."/>
            <person name="Wang P."/>
            <person name="Zhang Y."/>
            <person name="Cai C."/>
            <person name="Xu Y."/>
            <person name="Wang K."/>
            <person name="Zhou Z."/>
            <person name="Wang C."/>
            <person name="Geng S."/>
            <person name="Li B."/>
            <person name="Dong Q."/>
            <person name="Hou Y."/>
            <person name="Wang H."/>
            <person name="Ai P."/>
            <person name="Liu Z."/>
            <person name="Yi F."/>
            <person name="Sun M."/>
            <person name="An G."/>
            <person name="Cheng J."/>
            <person name="Zhang Y."/>
            <person name="Shi Q."/>
            <person name="Xie Y."/>
            <person name="Shi X."/>
            <person name="Chang Y."/>
            <person name="Huang F."/>
            <person name="Chen Y."/>
            <person name="Hong S."/>
            <person name="Mi L."/>
            <person name="Sun Q."/>
            <person name="Zhang L."/>
            <person name="Zhou B."/>
            <person name="Peng R."/>
            <person name="Zhang X."/>
            <person name="Liu F."/>
        </authorList>
    </citation>
    <scope>NUCLEOTIDE SEQUENCE [LARGE SCALE GENOMIC DNA]</scope>
    <source>
        <strain evidence="2">cv. PA1801</strain>
    </source>
</reference>
<dbReference type="GO" id="GO:0003964">
    <property type="term" value="F:RNA-directed DNA polymerase activity"/>
    <property type="evidence" value="ECO:0007669"/>
    <property type="project" value="UniProtKB-KW"/>
</dbReference>
<name>A0A5B6WU65_9ROSI</name>
<accession>A0A5B6WU65</accession>
<proteinExistence type="predicted"/>
<dbReference type="EMBL" id="SMMG02000002">
    <property type="protein sequence ID" value="KAA3484415.1"/>
    <property type="molecule type" value="Genomic_DNA"/>
</dbReference>
<evidence type="ECO:0000313" key="2">
    <source>
        <dbReference type="Proteomes" id="UP000325315"/>
    </source>
</evidence>
<dbReference type="Proteomes" id="UP000325315">
    <property type="component" value="Unassembled WGS sequence"/>
</dbReference>
<keyword evidence="1" id="KW-0808">Transferase</keyword>
<protein>
    <submittedName>
        <fullName evidence="1">Reverse transcriptase</fullName>
    </submittedName>
</protein>
<keyword evidence="1" id="KW-0548">Nucleotidyltransferase</keyword>